<reference evidence="3 4" key="2">
    <citation type="submission" date="2018-11" db="EMBL/GenBank/DDBJ databases">
        <authorList>
            <consortium name="Pathogen Informatics"/>
        </authorList>
    </citation>
    <scope>NUCLEOTIDE SEQUENCE [LARGE SCALE GENOMIC DNA]</scope>
</reference>
<name>A0A183IWR6_9BILA</name>
<dbReference type="WBParaSite" id="SBAD_0000836201-mRNA-1">
    <property type="protein sequence ID" value="SBAD_0000836201-mRNA-1"/>
    <property type="gene ID" value="SBAD_0000836201"/>
</dbReference>
<organism evidence="5">
    <name type="scientific">Soboliphyme baturini</name>
    <dbReference type="NCBI Taxonomy" id="241478"/>
    <lineage>
        <taxon>Eukaryota</taxon>
        <taxon>Metazoa</taxon>
        <taxon>Ecdysozoa</taxon>
        <taxon>Nematoda</taxon>
        <taxon>Enoplea</taxon>
        <taxon>Dorylaimia</taxon>
        <taxon>Dioctophymatida</taxon>
        <taxon>Dioctophymatoidea</taxon>
        <taxon>Soboliphymatidae</taxon>
        <taxon>Soboliphyme</taxon>
    </lineage>
</organism>
<dbReference type="GO" id="GO:0004531">
    <property type="term" value="F:deoxyribonuclease II activity"/>
    <property type="evidence" value="ECO:0007669"/>
    <property type="project" value="InterPro"/>
</dbReference>
<dbReference type="OrthoDB" id="10261598at2759"/>
<keyword evidence="4" id="KW-1185">Reference proteome</keyword>
<dbReference type="CDD" id="cd09121">
    <property type="entry name" value="PLDc_DNaseII_2"/>
    <property type="match status" value="1"/>
</dbReference>
<reference evidence="5" key="1">
    <citation type="submission" date="2016-06" db="UniProtKB">
        <authorList>
            <consortium name="WormBaseParasite"/>
        </authorList>
    </citation>
    <scope>IDENTIFICATION</scope>
</reference>
<sequence length="371" mass="42496">MSSHIGTKREGKYDKNIYTDFSNSIFSNNVWFRYIVYKLPQQQGSQYNTVRNGTAYLYMDSKDHEWRFSGKSLSFTDNSLAHTLSQVYKHEYSNDVFYFFYNDQVGKMSPKVGHTKGVVAFDEELGFWLIHSVPHFPPHKKYAWPRSATIFGQSALCVTFPIDQLLDISYQLYLNSPGIYGSNLPASFATRFPYLAKALRAVRKTSPPYENSVVLRSKDGENFVSFAKSGKWHKELYTDYVSKVLKTSLLTETWRNGQGNMHSNCSSQYRVLDVKDIQLTDGIYFPTTRDHSKWAVSTSDKSWVCIGDINRQARNANHGQLRRGGGTMCIHNDDVWSHYYNAIKSYEKCAVKREDAPQPTNDQSSSGPKLA</sequence>
<evidence type="ECO:0000313" key="4">
    <source>
        <dbReference type="Proteomes" id="UP000270296"/>
    </source>
</evidence>
<gene>
    <name evidence="3" type="ORF">SBAD_LOCUS8063</name>
</gene>
<keyword evidence="2" id="KW-0378">Hydrolase</keyword>
<evidence type="ECO:0000313" key="5">
    <source>
        <dbReference type="WBParaSite" id="SBAD_0000836201-mRNA-1"/>
    </source>
</evidence>
<dbReference type="InterPro" id="IPR004947">
    <property type="entry name" value="DNase_II"/>
</dbReference>
<dbReference type="EMBL" id="UZAM01011213">
    <property type="protein sequence ID" value="VDP15209.1"/>
    <property type="molecule type" value="Genomic_DNA"/>
</dbReference>
<dbReference type="Pfam" id="PF03265">
    <property type="entry name" value="DNase_II"/>
    <property type="match status" value="1"/>
</dbReference>
<dbReference type="CDD" id="cd09120">
    <property type="entry name" value="PLDc_DNaseII_1"/>
    <property type="match status" value="1"/>
</dbReference>
<accession>A0A183IWR6</accession>
<dbReference type="AlphaFoldDB" id="A0A183IWR6"/>
<protein>
    <submittedName>
        <fullName evidence="5">Deoxyribonuclease II</fullName>
    </submittedName>
</protein>
<evidence type="ECO:0000313" key="3">
    <source>
        <dbReference type="EMBL" id="VDP15209.1"/>
    </source>
</evidence>
<dbReference type="PANTHER" id="PTHR10858:SF23">
    <property type="entry name" value="DEOXYRIBONUCLEASE II"/>
    <property type="match status" value="1"/>
</dbReference>
<proteinExistence type="inferred from homology"/>
<comment type="similarity">
    <text evidence="1">Belongs to the DNase II family.</text>
</comment>
<evidence type="ECO:0000256" key="2">
    <source>
        <dbReference type="ARBA" id="ARBA00022801"/>
    </source>
</evidence>
<evidence type="ECO:0000256" key="1">
    <source>
        <dbReference type="ARBA" id="ARBA00007527"/>
    </source>
</evidence>
<dbReference type="Proteomes" id="UP000270296">
    <property type="component" value="Unassembled WGS sequence"/>
</dbReference>
<dbReference type="PANTHER" id="PTHR10858">
    <property type="entry name" value="DEOXYRIBONUCLEASE II"/>
    <property type="match status" value="1"/>
</dbReference>
<dbReference type="GO" id="GO:0006309">
    <property type="term" value="P:apoptotic DNA fragmentation"/>
    <property type="evidence" value="ECO:0007669"/>
    <property type="project" value="TreeGrafter"/>
</dbReference>